<proteinExistence type="predicted"/>
<gene>
    <name evidence="1" type="ORF">LTR84_010478</name>
</gene>
<reference evidence="1 2" key="1">
    <citation type="submission" date="2023-08" db="EMBL/GenBank/DDBJ databases">
        <title>Black Yeasts Isolated from many extreme environments.</title>
        <authorList>
            <person name="Coleine C."/>
            <person name="Stajich J.E."/>
            <person name="Selbmann L."/>
        </authorList>
    </citation>
    <scope>NUCLEOTIDE SEQUENCE [LARGE SCALE GENOMIC DNA]</scope>
    <source>
        <strain evidence="1 2">CCFEE 5792</strain>
    </source>
</reference>
<dbReference type="EMBL" id="JAVRRD010000044">
    <property type="protein sequence ID" value="KAK5044704.1"/>
    <property type="molecule type" value="Genomic_DNA"/>
</dbReference>
<comment type="caution">
    <text evidence="1">The sequence shown here is derived from an EMBL/GenBank/DDBJ whole genome shotgun (WGS) entry which is preliminary data.</text>
</comment>
<keyword evidence="2" id="KW-1185">Reference proteome</keyword>
<evidence type="ECO:0000313" key="1">
    <source>
        <dbReference type="EMBL" id="KAK5044704.1"/>
    </source>
</evidence>
<dbReference type="RefSeq" id="XP_064700357.1">
    <property type="nucleotide sequence ID" value="XM_064854014.1"/>
</dbReference>
<accession>A0AAV9MVZ6</accession>
<dbReference type="GeneID" id="89978635"/>
<protein>
    <recommendedName>
        <fullName evidence="3">ATPase</fullName>
    </recommendedName>
</protein>
<sequence length="465" mass="50162">MPVELALDLDKPLVETDDLDTGAVVDVLPVVVIVEEGCFELVVVFKVFVLDFEVAIDELLIDAEVLGAADEVLVADWVVVGAVEVEMTFVDVATEALVVVALPDEVDEAFDVDEALAEEDVARVDVLLEAFVEPEVETDLVAEVVTSEDDFKAEEVVALVVADDALDEVGAVPVLILPVELDETLVDTPVCVVDEIPRVLVVTLLDEMADLLVETFEPVEVLLLAEERVVFPVERAVVDEGFTDVDVAFVVDKADDLVDDAAEPLVLIEEVVADFEVADADFVVLTTDDCEDLIVVPTLEVTPFEVVTDADLVDEGTDDEDLAVVTTLEVIPLEVVAEALLVDDLPVEITLDVTPLEVVADADLVDEGTEDCDDFPVETTLDVTPLEVVAEALFVDDDRIDDSEVLTVVIVLDVMPLEVLTEADLVDEPAVDCEDLAVVPTLVVTPLEVVADLVLCTEFVVLFED</sequence>
<dbReference type="AlphaFoldDB" id="A0AAV9MVZ6"/>
<name>A0AAV9MVZ6_9EURO</name>
<evidence type="ECO:0008006" key="3">
    <source>
        <dbReference type="Google" id="ProtNLM"/>
    </source>
</evidence>
<organism evidence="1 2">
    <name type="scientific">Exophiala bonariae</name>
    <dbReference type="NCBI Taxonomy" id="1690606"/>
    <lineage>
        <taxon>Eukaryota</taxon>
        <taxon>Fungi</taxon>
        <taxon>Dikarya</taxon>
        <taxon>Ascomycota</taxon>
        <taxon>Pezizomycotina</taxon>
        <taxon>Eurotiomycetes</taxon>
        <taxon>Chaetothyriomycetidae</taxon>
        <taxon>Chaetothyriales</taxon>
        <taxon>Herpotrichiellaceae</taxon>
        <taxon>Exophiala</taxon>
    </lineage>
</organism>
<dbReference type="Proteomes" id="UP001358417">
    <property type="component" value="Unassembled WGS sequence"/>
</dbReference>
<evidence type="ECO:0000313" key="2">
    <source>
        <dbReference type="Proteomes" id="UP001358417"/>
    </source>
</evidence>